<accession>A0A3S5C4P9</accession>
<name>A0A3S5C4P9_9PLAT</name>
<proteinExistence type="predicted"/>
<organism evidence="1 2">
    <name type="scientific">Protopolystoma xenopodis</name>
    <dbReference type="NCBI Taxonomy" id="117903"/>
    <lineage>
        <taxon>Eukaryota</taxon>
        <taxon>Metazoa</taxon>
        <taxon>Spiralia</taxon>
        <taxon>Lophotrochozoa</taxon>
        <taxon>Platyhelminthes</taxon>
        <taxon>Monogenea</taxon>
        <taxon>Polyopisthocotylea</taxon>
        <taxon>Polystomatidea</taxon>
        <taxon>Polystomatidae</taxon>
        <taxon>Protopolystoma</taxon>
    </lineage>
</organism>
<comment type="caution">
    <text evidence="1">The sequence shown here is derived from an EMBL/GenBank/DDBJ whole genome shotgun (WGS) entry which is preliminary data.</text>
</comment>
<dbReference type="AlphaFoldDB" id="A0A3S5C4P9"/>
<evidence type="ECO:0000313" key="1">
    <source>
        <dbReference type="EMBL" id="VEL35274.1"/>
    </source>
</evidence>
<dbReference type="EMBL" id="CAAALY010249450">
    <property type="protein sequence ID" value="VEL35274.1"/>
    <property type="molecule type" value="Genomic_DNA"/>
</dbReference>
<reference evidence="1" key="1">
    <citation type="submission" date="2018-11" db="EMBL/GenBank/DDBJ databases">
        <authorList>
            <consortium name="Pathogen Informatics"/>
        </authorList>
    </citation>
    <scope>NUCLEOTIDE SEQUENCE</scope>
</reference>
<keyword evidence="2" id="KW-1185">Reference proteome</keyword>
<sequence>MIHDERTGLEGDCLGNSVNKNVPVKPIDNWSRGIGRRLLVELTFQSLHQTCVVTGFRLALKTMMRRV</sequence>
<dbReference type="Proteomes" id="UP000784294">
    <property type="component" value="Unassembled WGS sequence"/>
</dbReference>
<protein>
    <submittedName>
        <fullName evidence="1">Uncharacterized protein</fullName>
    </submittedName>
</protein>
<gene>
    <name evidence="1" type="ORF">PXEA_LOCUS28714</name>
</gene>
<evidence type="ECO:0000313" key="2">
    <source>
        <dbReference type="Proteomes" id="UP000784294"/>
    </source>
</evidence>